<keyword evidence="2" id="KW-1185">Reference proteome</keyword>
<reference evidence="1 2" key="1">
    <citation type="submission" date="2014-11" db="EMBL/GenBank/DDBJ databases">
        <authorList>
            <person name="Urmite Genomes Urmite Genomes"/>
        </authorList>
    </citation>
    <scope>NUCLEOTIDE SEQUENCE [LARGE SCALE GENOMIC DNA]</scope>
    <source>
        <strain evidence="1 2">Oc5</strain>
    </source>
</reference>
<evidence type="ECO:0000313" key="2">
    <source>
        <dbReference type="Proteomes" id="UP000040453"/>
    </source>
</evidence>
<evidence type="ECO:0000313" key="1">
    <source>
        <dbReference type="EMBL" id="CEI81285.1"/>
    </source>
</evidence>
<dbReference type="Pfam" id="PF05866">
    <property type="entry name" value="RusA"/>
    <property type="match status" value="1"/>
</dbReference>
<dbReference type="GO" id="GO:0006281">
    <property type="term" value="P:DNA repair"/>
    <property type="evidence" value="ECO:0007669"/>
    <property type="project" value="InterPro"/>
</dbReference>
<dbReference type="Proteomes" id="UP000040453">
    <property type="component" value="Unassembled WGS sequence"/>
</dbReference>
<dbReference type="OrthoDB" id="5114842at2"/>
<dbReference type="InterPro" id="IPR008822">
    <property type="entry name" value="Endonuclease_RusA-like"/>
</dbReference>
<dbReference type="AlphaFoldDB" id="A0A0A1M7M7"/>
<dbReference type="SUPFAM" id="SSF103084">
    <property type="entry name" value="Holliday junction resolvase RusA"/>
    <property type="match status" value="1"/>
</dbReference>
<dbReference type="EMBL" id="CDGG01000001">
    <property type="protein sequence ID" value="CEI81285.1"/>
    <property type="molecule type" value="Genomic_DNA"/>
</dbReference>
<proteinExistence type="predicted"/>
<sequence length="120" mass="13832">MIKFVIPLKPVPAVRMTQKSMYANKYAKRYLQYKKQVAWIAKASMKTNPIDGDVGVKLTHYAHGNRADIDNLFKGVTDALNKVVYNDDRQVKHMESSIIKCGKEEERTEVEVYRLEAVKQ</sequence>
<accession>A0A0A1M7M7</accession>
<protein>
    <submittedName>
        <fullName evidence="1">Endodeoxyribonuclease RusA</fullName>
    </submittedName>
</protein>
<dbReference type="GO" id="GO:0006310">
    <property type="term" value="P:DNA recombination"/>
    <property type="evidence" value="ECO:0007669"/>
    <property type="project" value="InterPro"/>
</dbReference>
<dbReference type="RefSeq" id="WP_042530330.1">
    <property type="nucleotide sequence ID" value="NZ_CDGG01000001.1"/>
</dbReference>
<organism evidence="1 2">
    <name type="scientific">Oceanobacillus oncorhynchi</name>
    <dbReference type="NCBI Taxonomy" id="545501"/>
    <lineage>
        <taxon>Bacteria</taxon>
        <taxon>Bacillati</taxon>
        <taxon>Bacillota</taxon>
        <taxon>Bacilli</taxon>
        <taxon>Bacillales</taxon>
        <taxon>Bacillaceae</taxon>
        <taxon>Oceanobacillus</taxon>
    </lineage>
</organism>
<dbReference type="Gene3D" id="3.30.1330.70">
    <property type="entry name" value="Holliday junction resolvase RusA"/>
    <property type="match status" value="1"/>
</dbReference>
<gene>
    <name evidence="1" type="ORF">BN997_01103</name>
</gene>
<name>A0A0A1M7M7_9BACI</name>
<dbReference type="GO" id="GO:0000287">
    <property type="term" value="F:magnesium ion binding"/>
    <property type="evidence" value="ECO:0007669"/>
    <property type="project" value="InterPro"/>
</dbReference>
<dbReference type="InterPro" id="IPR036614">
    <property type="entry name" value="RusA-like_sf"/>
</dbReference>
<dbReference type="STRING" id="545501.BN997_01103"/>